<gene>
    <name evidence="1" type="ORF">PFLmoz3_01292</name>
</gene>
<comment type="caution">
    <text evidence="1">The sequence shown here is derived from an EMBL/GenBank/DDBJ whole genome shotgun (WGS) entry which is preliminary data.</text>
</comment>
<reference evidence="1 2" key="1">
    <citation type="submission" date="2015-05" db="EMBL/GenBank/DDBJ databases">
        <title>A genomic and transcriptomic approach to investigate the blue pigment phenotype in Pseudomonas fluorescens.</title>
        <authorList>
            <person name="Andreani N.A."/>
            <person name="Cardazzo B."/>
        </authorList>
    </citation>
    <scope>NUCLEOTIDE SEQUENCE [LARGE SCALE GENOMIC DNA]</scope>
    <source>
        <strain evidence="1 2">Ps_22</strain>
    </source>
</reference>
<protein>
    <submittedName>
        <fullName evidence="1">Uncharacterized protein</fullName>
    </submittedName>
</protein>
<name>A0A109LIA7_PSEFL</name>
<dbReference type="AlphaFoldDB" id="A0A109LIA7"/>
<sequence>MASNAAQGVNLEIHRPRTVGDHVVFIDPVGQMDAVHALGEQVDGGRAERQELRRADTAFQARFVAVEQHDQFQLLAVTPFDRTAQLGELNEQEAMGQGEVLLQQAIALERPRYHRHGRIGIIEPPRAQRALGQALDPIATGLARKHRAGVAQ</sequence>
<dbReference type="Proteomes" id="UP000061348">
    <property type="component" value="Unassembled WGS sequence"/>
</dbReference>
<proteinExistence type="predicted"/>
<evidence type="ECO:0000313" key="2">
    <source>
        <dbReference type="Proteomes" id="UP000061348"/>
    </source>
</evidence>
<organism evidence="1 2">
    <name type="scientific">Pseudomonas fluorescens</name>
    <dbReference type="NCBI Taxonomy" id="294"/>
    <lineage>
        <taxon>Bacteria</taxon>
        <taxon>Pseudomonadati</taxon>
        <taxon>Pseudomonadota</taxon>
        <taxon>Gammaproteobacteria</taxon>
        <taxon>Pseudomonadales</taxon>
        <taxon>Pseudomonadaceae</taxon>
        <taxon>Pseudomonas</taxon>
    </lineage>
</organism>
<evidence type="ECO:0000313" key="1">
    <source>
        <dbReference type="EMBL" id="KWV88397.1"/>
    </source>
</evidence>
<dbReference type="EMBL" id="LCYA01000052">
    <property type="protein sequence ID" value="KWV88397.1"/>
    <property type="molecule type" value="Genomic_DNA"/>
</dbReference>
<accession>A0A109LIA7</accession>